<comment type="pathway">
    <text evidence="1">Metabolic intermediate biosynthesis; prephenate biosynthesis; prephenate from chorismate: step 1/1.</text>
</comment>
<dbReference type="InterPro" id="IPR036263">
    <property type="entry name" value="Chorismate_II_sf"/>
</dbReference>
<dbReference type="InterPro" id="IPR051331">
    <property type="entry name" value="Chorismate_mutase-related"/>
</dbReference>
<evidence type="ECO:0000256" key="2">
    <source>
        <dbReference type="ARBA" id="ARBA00012404"/>
    </source>
</evidence>
<dbReference type="EC" id="5.4.99.5" evidence="2"/>
<reference evidence="6 7" key="1">
    <citation type="journal article" date="2018" name="Gigascience">
        <title>Genomes of trombidid mites reveal novel predicted allergens and laterally-transferred genes associated with secondary metabolism.</title>
        <authorList>
            <person name="Dong X."/>
            <person name="Chaisiri K."/>
            <person name="Xia D."/>
            <person name="Armstrong S.D."/>
            <person name="Fang Y."/>
            <person name="Donnelly M.J."/>
            <person name="Kadowaki T."/>
            <person name="McGarry J.W."/>
            <person name="Darby A.C."/>
            <person name="Makepeace B.L."/>
        </authorList>
    </citation>
    <scope>NUCLEOTIDE SEQUENCE [LARGE SCALE GENOMIC DNA]</scope>
    <source>
        <strain evidence="6">UoL-UT</strain>
    </source>
</reference>
<gene>
    <name evidence="6" type="ORF">B4U80_13115</name>
</gene>
<dbReference type="SMART" id="SM00830">
    <property type="entry name" value="CM_2"/>
    <property type="match status" value="1"/>
</dbReference>
<dbReference type="InterPro" id="IPR036979">
    <property type="entry name" value="CM_dom_sf"/>
</dbReference>
<comment type="caution">
    <text evidence="6">The sequence shown here is derived from an EMBL/GenBank/DDBJ whole genome shotgun (WGS) entry which is preliminary data.</text>
</comment>
<dbReference type="NCBIfam" id="TIGR01806">
    <property type="entry name" value="CM_mono2"/>
    <property type="match status" value="1"/>
</dbReference>
<evidence type="ECO:0000313" key="7">
    <source>
        <dbReference type="Proteomes" id="UP000288716"/>
    </source>
</evidence>
<dbReference type="Pfam" id="PF01817">
    <property type="entry name" value="CM_2"/>
    <property type="match status" value="1"/>
</dbReference>
<organism evidence="6 7">
    <name type="scientific">Leptotrombidium deliense</name>
    <dbReference type="NCBI Taxonomy" id="299467"/>
    <lineage>
        <taxon>Eukaryota</taxon>
        <taxon>Metazoa</taxon>
        <taxon>Ecdysozoa</taxon>
        <taxon>Arthropoda</taxon>
        <taxon>Chelicerata</taxon>
        <taxon>Arachnida</taxon>
        <taxon>Acari</taxon>
        <taxon>Acariformes</taxon>
        <taxon>Trombidiformes</taxon>
        <taxon>Prostigmata</taxon>
        <taxon>Anystina</taxon>
        <taxon>Parasitengona</taxon>
        <taxon>Trombiculoidea</taxon>
        <taxon>Trombiculidae</taxon>
        <taxon>Leptotrombidium</taxon>
    </lineage>
</organism>
<evidence type="ECO:0000256" key="1">
    <source>
        <dbReference type="ARBA" id="ARBA00004817"/>
    </source>
</evidence>
<evidence type="ECO:0000259" key="5">
    <source>
        <dbReference type="PROSITE" id="PS51168"/>
    </source>
</evidence>
<sequence length="164" mass="19278">MSCFAGGSEEHTMYRLNDLITRRLLLSYYVAAYKQRYHLPIEDRARESQILDAMAAKASTYGLGNVWSKNFFQDQIDASKYVQNGLINDWKVNGQNPYPKYDLDTTRKMIDTLNTQIIEKAAETKEYRKKRECDDLVRKYEQNVRLDLMYKHALEMALKHVCGY</sequence>
<feature type="domain" description="Chorismate mutase" evidence="5">
    <location>
        <begin position="1"/>
        <end position="87"/>
    </location>
</feature>
<dbReference type="VEuPathDB" id="VectorBase:LDEU006847"/>
<dbReference type="GO" id="GO:0004106">
    <property type="term" value="F:chorismate mutase activity"/>
    <property type="evidence" value="ECO:0007669"/>
    <property type="project" value="UniProtKB-EC"/>
</dbReference>
<dbReference type="OrthoDB" id="6535692at2759"/>
<keyword evidence="3" id="KW-0732">Signal</keyword>
<dbReference type="InterPro" id="IPR008240">
    <property type="entry name" value="Chorismate_mutase_periplasmic"/>
</dbReference>
<dbReference type="InterPro" id="IPR002701">
    <property type="entry name" value="CM_II_prokaryot"/>
</dbReference>
<proteinExistence type="predicted"/>
<dbReference type="AlphaFoldDB" id="A0A443SCE4"/>
<evidence type="ECO:0000256" key="4">
    <source>
        <dbReference type="ARBA" id="ARBA00023235"/>
    </source>
</evidence>
<dbReference type="EMBL" id="NCKV01003971">
    <property type="protein sequence ID" value="RWS25192.1"/>
    <property type="molecule type" value="Genomic_DNA"/>
</dbReference>
<keyword evidence="4" id="KW-0413">Isomerase</keyword>
<dbReference type="Proteomes" id="UP000288716">
    <property type="component" value="Unassembled WGS sequence"/>
</dbReference>
<keyword evidence="7" id="KW-1185">Reference proteome</keyword>
<evidence type="ECO:0000256" key="3">
    <source>
        <dbReference type="ARBA" id="ARBA00022729"/>
    </source>
</evidence>
<dbReference type="SUPFAM" id="SSF48600">
    <property type="entry name" value="Chorismate mutase II"/>
    <property type="match status" value="1"/>
</dbReference>
<accession>A0A443SCE4</accession>
<dbReference type="GO" id="GO:0046417">
    <property type="term" value="P:chorismate metabolic process"/>
    <property type="evidence" value="ECO:0007669"/>
    <property type="project" value="InterPro"/>
</dbReference>
<dbReference type="PANTHER" id="PTHR38041:SF2">
    <property type="entry name" value="SECRETED CHORISMATE MUTASE"/>
    <property type="match status" value="1"/>
</dbReference>
<dbReference type="PANTHER" id="PTHR38041">
    <property type="entry name" value="CHORISMATE MUTASE"/>
    <property type="match status" value="1"/>
</dbReference>
<protein>
    <recommendedName>
        <fullName evidence="2">chorismate mutase</fullName>
        <ecNumber evidence="2">5.4.99.5</ecNumber>
    </recommendedName>
</protein>
<dbReference type="GO" id="GO:0009697">
    <property type="term" value="P:salicylic acid biosynthetic process"/>
    <property type="evidence" value="ECO:0007669"/>
    <property type="project" value="TreeGrafter"/>
</dbReference>
<dbReference type="UniPathway" id="UPA00120">
    <property type="reaction ID" value="UER00203"/>
</dbReference>
<dbReference type="PROSITE" id="PS51168">
    <property type="entry name" value="CHORISMATE_MUT_2"/>
    <property type="match status" value="1"/>
</dbReference>
<dbReference type="Gene3D" id="1.20.59.10">
    <property type="entry name" value="Chorismate mutase"/>
    <property type="match status" value="1"/>
</dbReference>
<evidence type="ECO:0000313" key="6">
    <source>
        <dbReference type="EMBL" id="RWS25192.1"/>
    </source>
</evidence>
<name>A0A443SCE4_9ACAR</name>